<gene>
    <name evidence="1" type="ORF">NC653_023289</name>
</gene>
<organism evidence="1 2">
    <name type="scientific">Populus alba x Populus x berolinensis</name>
    <dbReference type="NCBI Taxonomy" id="444605"/>
    <lineage>
        <taxon>Eukaryota</taxon>
        <taxon>Viridiplantae</taxon>
        <taxon>Streptophyta</taxon>
        <taxon>Embryophyta</taxon>
        <taxon>Tracheophyta</taxon>
        <taxon>Spermatophyta</taxon>
        <taxon>Magnoliopsida</taxon>
        <taxon>eudicotyledons</taxon>
        <taxon>Gunneridae</taxon>
        <taxon>Pentapetalae</taxon>
        <taxon>rosids</taxon>
        <taxon>fabids</taxon>
        <taxon>Malpighiales</taxon>
        <taxon>Salicaceae</taxon>
        <taxon>Saliceae</taxon>
        <taxon>Populus</taxon>
    </lineage>
</organism>
<comment type="caution">
    <text evidence="1">The sequence shown here is derived from an EMBL/GenBank/DDBJ whole genome shotgun (WGS) entry which is preliminary data.</text>
</comment>
<dbReference type="Proteomes" id="UP001164929">
    <property type="component" value="Chromosome 9"/>
</dbReference>
<evidence type="ECO:0000313" key="2">
    <source>
        <dbReference type="Proteomes" id="UP001164929"/>
    </source>
</evidence>
<accession>A0AAD6MGS3</accession>
<protein>
    <submittedName>
        <fullName evidence="1">Uncharacterized protein</fullName>
    </submittedName>
</protein>
<name>A0AAD6MGS3_9ROSI</name>
<dbReference type="EMBL" id="JAQIZT010000009">
    <property type="protein sequence ID" value="KAJ6985271.1"/>
    <property type="molecule type" value="Genomic_DNA"/>
</dbReference>
<reference evidence="1" key="1">
    <citation type="journal article" date="2023" name="Mol. Ecol. Resour.">
        <title>Chromosome-level genome assembly of a triploid poplar Populus alba 'Berolinensis'.</title>
        <authorList>
            <person name="Chen S."/>
            <person name="Yu Y."/>
            <person name="Wang X."/>
            <person name="Wang S."/>
            <person name="Zhang T."/>
            <person name="Zhou Y."/>
            <person name="He R."/>
            <person name="Meng N."/>
            <person name="Wang Y."/>
            <person name="Liu W."/>
            <person name="Liu Z."/>
            <person name="Liu J."/>
            <person name="Guo Q."/>
            <person name="Huang H."/>
            <person name="Sederoff R.R."/>
            <person name="Wang G."/>
            <person name="Qu G."/>
            <person name="Chen S."/>
        </authorList>
    </citation>
    <scope>NUCLEOTIDE SEQUENCE</scope>
    <source>
        <strain evidence="1">SC-2020</strain>
    </source>
</reference>
<proteinExistence type="predicted"/>
<dbReference type="AlphaFoldDB" id="A0AAD6MGS3"/>
<sequence>MCVPVHALVDSVIDQEQCAKTLVSLVVMALPSTFMARRTTISAFYQTRTSTSMHISLESEMRT</sequence>
<evidence type="ECO:0000313" key="1">
    <source>
        <dbReference type="EMBL" id="KAJ6985271.1"/>
    </source>
</evidence>
<keyword evidence="2" id="KW-1185">Reference proteome</keyword>